<sequence>MRHLLNALKTNYYLRRILPFILIYFSFEILANIAPIYMDGDKMDWGLLPMLEVLKDGLVETTISCLYWLLPYLIYLLCLPRQKHGGAGDRIFTITWFSIFVLANLIEDTATVFFWDEFSSSFNFIAVDYLVYTKEVIGNIMESYPMEWIIPGFILITALIVWACRNILIPKEISAPALPVRTAVAGGAAALLVLSFFCVDIADAEDGTNHYNNELAKDGFFSLFSAFLKNELNYEQLYLTDDTKADAAFLREQHAGPGIVFSDPDGTGITRTVTPEAAPLNCNVIIVVMESMGSEFLNERREDGANVTPNLSSLAAQGIFFPNTFATGTRSVRGLEAVSTSIPPLPGMAILRRDKNENLQTAGSIFKSHGYDTKWIYGGYGIFDNMNYYFGHNGFEVIDRLDIPDDQITHTSIWGVCDEDLFRQAIREADKSHAKGKPFMNFVFTTSNHRPYTYPSGKIDIPSGTGRLGGVKYADYSVGALIEETKKRPWFDNTVFLFVADHGAGSAGKKELNPETHCIPAIIYAPKYFKPERHDEAISQIDVLPTLLGAINMPHIASYYGQDARKPGYKSRYFLCNYQHIGYVEDDVMVILQPNRKVTYYKDNKKVEETPDLIPYRDRAVHYYHHASGWRDNLSQNALDRATAHPATPRQPESQPVPTPDTP</sequence>
<dbReference type="STRING" id="1679444.PYTT_0856"/>
<feature type="transmembrane region" description="Helical" evidence="7">
    <location>
        <begin position="148"/>
        <end position="168"/>
    </location>
</feature>
<evidence type="ECO:0000256" key="7">
    <source>
        <dbReference type="SAM" id="Phobius"/>
    </source>
</evidence>
<dbReference type="Proteomes" id="UP000176204">
    <property type="component" value="Chromosome I"/>
</dbReference>
<dbReference type="PANTHER" id="PTHR47371:SF3">
    <property type="entry name" value="PHOSPHOGLYCEROL TRANSFERASE I"/>
    <property type="match status" value="1"/>
</dbReference>
<evidence type="ECO:0000313" key="9">
    <source>
        <dbReference type="EMBL" id="SEH80168.1"/>
    </source>
</evidence>
<reference evidence="10" key="1">
    <citation type="submission" date="2016-09" db="EMBL/GenBank/DDBJ databases">
        <authorList>
            <person name="Koehorst J."/>
        </authorList>
    </citation>
    <scope>NUCLEOTIDE SEQUENCE [LARGE SCALE GENOMIC DNA]</scope>
</reference>
<keyword evidence="5 7" id="KW-0472">Membrane</keyword>
<feature type="transmembrane region" description="Helical" evidence="7">
    <location>
        <begin position="180"/>
        <end position="202"/>
    </location>
</feature>
<dbReference type="Gene3D" id="3.30.1120.80">
    <property type="match status" value="1"/>
</dbReference>
<feature type="domain" description="Sulfatase N-terminal" evidence="8">
    <location>
        <begin position="283"/>
        <end position="552"/>
    </location>
</feature>
<dbReference type="InterPro" id="IPR017850">
    <property type="entry name" value="Alkaline_phosphatase_core_sf"/>
</dbReference>
<keyword evidence="2" id="KW-1003">Cell membrane</keyword>
<evidence type="ECO:0000256" key="4">
    <source>
        <dbReference type="ARBA" id="ARBA00022989"/>
    </source>
</evidence>
<organism evidence="9 10">
    <name type="scientific">Akkermansia glycaniphila</name>
    <dbReference type="NCBI Taxonomy" id="1679444"/>
    <lineage>
        <taxon>Bacteria</taxon>
        <taxon>Pseudomonadati</taxon>
        <taxon>Verrucomicrobiota</taxon>
        <taxon>Verrucomicrobiia</taxon>
        <taxon>Verrucomicrobiales</taxon>
        <taxon>Akkermansiaceae</taxon>
        <taxon>Akkermansia</taxon>
    </lineage>
</organism>
<dbReference type="PANTHER" id="PTHR47371">
    <property type="entry name" value="LIPOTEICHOIC ACID SYNTHASE"/>
    <property type="match status" value="1"/>
</dbReference>
<dbReference type="Pfam" id="PF00884">
    <property type="entry name" value="Sulfatase"/>
    <property type="match status" value="1"/>
</dbReference>
<dbReference type="RefSeq" id="WP_067774821.1">
    <property type="nucleotide sequence ID" value="NZ_LT629973.1"/>
</dbReference>
<feature type="transmembrane region" description="Helical" evidence="7">
    <location>
        <begin position="91"/>
        <end position="115"/>
    </location>
</feature>
<dbReference type="InterPro" id="IPR000917">
    <property type="entry name" value="Sulfatase_N"/>
</dbReference>
<proteinExistence type="predicted"/>
<feature type="transmembrane region" description="Helical" evidence="7">
    <location>
        <begin position="21"/>
        <end position="38"/>
    </location>
</feature>
<feature type="region of interest" description="Disordered" evidence="6">
    <location>
        <begin position="642"/>
        <end position="663"/>
    </location>
</feature>
<dbReference type="AlphaFoldDB" id="A0A1H6KWX3"/>
<gene>
    <name evidence="9" type="ORF">PYTT_0856</name>
</gene>
<protein>
    <submittedName>
        <fullName evidence="9">Sulfatase</fullName>
    </submittedName>
</protein>
<comment type="subcellular location">
    <subcellularLocation>
        <location evidence="1">Cell membrane</location>
        <topology evidence="1">Multi-pass membrane protein</topology>
    </subcellularLocation>
</comment>
<evidence type="ECO:0000313" key="10">
    <source>
        <dbReference type="Proteomes" id="UP000176204"/>
    </source>
</evidence>
<evidence type="ECO:0000259" key="8">
    <source>
        <dbReference type="Pfam" id="PF00884"/>
    </source>
</evidence>
<dbReference type="CDD" id="cd16015">
    <property type="entry name" value="LTA_synthase"/>
    <property type="match status" value="1"/>
</dbReference>
<dbReference type="Gene3D" id="3.40.720.10">
    <property type="entry name" value="Alkaline Phosphatase, subunit A"/>
    <property type="match status" value="1"/>
</dbReference>
<dbReference type="KEGG" id="agl:PYTT_0856"/>
<keyword evidence="4 7" id="KW-1133">Transmembrane helix</keyword>
<dbReference type="InterPro" id="IPR050448">
    <property type="entry name" value="OpgB/LTA_synthase_biosynth"/>
</dbReference>
<keyword evidence="10" id="KW-1185">Reference proteome</keyword>
<accession>A0A1H6KWX3</accession>
<name>A0A1H6KWX3_9BACT</name>
<evidence type="ECO:0000256" key="6">
    <source>
        <dbReference type="SAM" id="MobiDB-lite"/>
    </source>
</evidence>
<evidence type="ECO:0000256" key="3">
    <source>
        <dbReference type="ARBA" id="ARBA00022692"/>
    </source>
</evidence>
<dbReference type="GO" id="GO:0005886">
    <property type="term" value="C:plasma membrane"/>
    <property type="evidence" value="ECO:0007669"/>
    <property type="project" value="UniProtKB-SubCell"/>
</dbReference>
<evidence type="ECO:0000256" key="5">
    <source>
        <dbReference type="ARBA" id="ARBA00023136"/>
    </source>
</evidence>
<evidence type="ECO:0000256" key="2">
    <source>
        <dbReference type="ARBA" id="ARBA00022475"/>
    </source>
</evidence>
<dbReference type="SUPFAM" id="SSF53649">
    <property type="entry name" value="Alkaline phosphatase-like"/>
    <property type="match status" value="1"/>
</dbReference>
<feature type="transmembrane region" description="Helical" evidence="7">
    <location>
        <begin position="58"/>
        <end position="79"/>
    </location>
</feature>
<keyword evidence="3 7" id="KW-0812">Transmembrane</keyword>
<dbReference type="OrthoDB" id="5901192at2"/>
<dbReference type="EMBL" id="LT629973">
    <property type="protein sequence ID" value="SEH80168.1"/>
    <property type="molecule type" value="Genomic_DNA"/>
</dbReference>
<evidence type="ECO:0000256" key="1">
    <source>
        <dbReference type="ARBA" id="ARBA00004651"/>
    </source>
</evidence>